<evidence type="ECO:0000256" key="4">
    <source>
        <dbReference type="ARBA" id="ARBA00023136"/>
    </source>
</evidence>
<keyword evidence="3 6" id="KW-1133">Transmembrane helix</keyword>
<feature type="transmembrane region" description="Helical" evidence="6">
    <location>
        <begin position="146"/>
        <end position="172"/>
    </location>
</feature>
<feature type="transmembrane region" description="Helical" evidence="6">
    <location>
        <begin position="52"/>
        <end position="73"/>
    </location>
</feature>
<dbReference type="RefSeq" id="XP_029739975.1">
    <property type="nucleotide sequence ID" value="XM_029883684.1"/>
</dbReference>
<feature type="transmembrane region" description="Helical" evidence="6">
    <location>
        <begin position="272"/>
        <end position="289"/>
    </location>
</feature>
<organism evidence="7 8">
    <name type="scientific">Sporisorium graminicola</name>
    <dbReference type="NCBI Taxonomy" id="280036"/>
    <lineage>
        <taxon>Eukaryota</taxon>
        <taxon>Fungi</taxon>
        <taxon>Dikarya</taxon>
        <taxon>Basidiomycota</taxon>
        <taxon>Ustilaginomycotina</taxon>
        <taxon>Ustilaginomycetes</taxon>
        <taxon>Ustilaginales</taxon>
        <taxon>Ustilaginaceae</taxon>
        <taxon>Sporisorium</taxon>
    </lineage>
</organism>
<dbReference type="SUPFAM" id="SSF103473">
    <property type="entry name" value="MFS general substrate transporter"/>
    <property type="match status" value="1"/>
</dbReference>
<name>A0A4U7KU08_9BASI</name>
<dbReference type="OrthoDB" id="196103at2759"/>
<comment type="subcellular location">
    <subcellularLocation>
        <location evidence="1">Membrane</location>
        <topology evidence="1">Multi-pass membrane protein</topology>
    </subcellularLocation>
</comment>
<dbReference type="Pfam" id="PF05978">
    <property type="entry name" value="UNC-93"/>
    <property type="match status" value="1"/>
</dbReference>
<dbReference type="GeneID" id="40725981"/>
<accession>A0A4U7KU08</accession>
<feature type="transmembrane region" description="Helical" evidence="6">
    <location>
        <begin position="93"/>
        <end position="112"/>
    </location>
</feature>
<proteinExistence type="predicted"/>
<dbReference type="InterPro" id="IPR051617">
    <property type="entry name" value="UNC-93-like_regulator"/>
</dbReference>
<reference evidence="7 8" key="1">
    <citation type="submission" date="2019-05" db="EMBL/GenBank/DDBJ databases">
        <title>Sporisorium graminicola CBS 10092 draft sequencing and annotation.</title>
        <authorList>
            <person name="Solano-Gonzalez S."/>
            <person name="Caddick M.X."/>
            <person name="Darby A."/>
        </authorList>
    </citation>
    <scope>NUCLEOTIDE SEQUENCE [LARGE SCALE GENOMIC DNA]</scope>
    <source>
        <strain evidence="7 8">CBS 10092</strain>
    </source>
</reference>
<dbReference type="PANTHER" id="PTHR23294:SF59">
    <property type="entry name" value="UNC93-LIKE PROTEIN C922.05C"/>
    <property type="match status" value="1"/>
</dbReference>
<protein>
    <recommendedName>
        <fullName evidence="9">Major facilitator superfamily (MFS) profile domain-containing protein</fullName>
    </recommendedName>
</protein>
<evidence type="ECO:0000256" key="1">
    <source>
        <dbReference type="ARBA" id="ARBA00004141"/>
    </source>
</evidence>
<evidence type="ECO:0000313" key="7">
    <source>
        <dbReference type="EMBL" id="TKY87990.1"/>
    </source>
</evidence>
<feature type="transmembrane region" description="Helical" evidence="6">
    <location>
        <begin position="338"/>
        <end position="356"/>
    </location>
</feature>
<comment type="caution">
    <text evidence="7">The sequence shown here is derived from an EMBL/GenBank/DDBJ whole genome shotgun (WGS) entry which is preliminary data.</text>
</comment>
<dbReference type="Proteomes" id="UP000306050">
    <property type="component" value="Chromosome SGRAM_19"/>
</dbReference>
<dbReference type="AlphaFoldDB" id="A0A4U7KU08"/>
<evidence type="ECO:0000256" key="5">
    <source>
        <dbReference type="SAM" id="MobiDB-lite"/>
    </source>
</evidence>
<dbReference type="InterPro" id="IPR010291">
    <property type="entry name" value="Ion_channel_UNC-93"/>
</dbReference>
<feature type="transmembrane region" description="Helical" evidence="6">
    <location>
        <begin position="385"/>
        <end position="408"/>
    </location>
</feature>
<dbReference type="CDD" id="cd06178">
    <property type="entry name" value="MFS_unc93-like"/>
    <property type="match status" value="1"/>
</dbReference>
<gene>
    <name evidence="7" type="ORF">EX895_003086</name>
</gene>
<dbReference type="InterPro" id="IPR036259">
    <property type="entry name" value="MFS_trans_sf"/>
</dbReference>
<evidence type="ECO:0000256" key="3">
    <source>
        <dbReference type="ARBA" id="ARBA00022989"/>
    </source>
</evidence>
<dbReference type="Gene3D" id="1.20.1250.20">
    <property type="entry name" value="MFS general substrate transporter like domains"/>
    <property type="match status" value="1"/>
</dbReference>
<dbReference type="EMBL" id="SRRM01000011">
    <property type="protein sequence ID" value="TKY87990.1"/>
    <property type="molecule type" value="Genomic_DNA"/>
</dbReference>
<feature type="region of interest" description="Disordered" evidence="5">
    <location>
        <begin position="1"/>
        <end position="26"/>
    </location>
</feature>
<sequence length="510" mass="55165">MTDEKAFDAASSSSSNAKPGVPGSKEVSQIHTTTLAEVVPVQRSSNPFKRAYSLPIVQIALVGMVCFLCPGMFNAISGIGGGGQVNPDASNKASIALYSTFSAVSFFAGTIHNKLGSRLTLGLGALGYCLYIGAFLSYNINKNEGFVIASGAILGVCASLLWSAQGALMLAYPTEWQKGRFISVFWVIFNMGAVLGSAIELGLTYNSTENTVSNGTYAAFVVLTGLGAGVTALLMDPAKVVRDDGTRVLVPSQTTWAKEFQGLFLLLRSDPWVILLFPMFLASNWFYTWQFNDYNGALFTLRTRALNGLLYWLSQMVGSLAIGQVLDNKRMSRKSRAWIGWSIVFVVMWAVWGGSYDVQKTYTRASVAADTANTNRVDFRDGSKYAGYCFLYIFSGILDAIWQTLAYWLMGACSNDLSKLGYLAGFYKSIQSAGAAGAYAMDNDKHPYMTNLAVTWGICVAGMLFALPVIALRVTEHTDPLQEVTVPGRAEEIAAVDEQIGATGLNEKHT</sequence>
<feature type="transmembrane region" description="Helical" evidence="6">
    <location>
        <begin position="453"/>
        <end position="472"/>
    </location>
</feature>
<evidence type="ECO:0000256" key="2">
    <source>
        <dbReference type="ARBA" id="ARBA00022692"/>
    </source>
</evidence>
<evidence type="ECO:0000256" key="6">
    <source>
        <dbReference type="SAM" id="Phobius"/>
    </source>
</evidence>
<keyword evidence="2 6" id="KW-0812">Transmembrane</keyword>
<feature type="transmembrane region" description="Helical" evidence="6">
    <location>
        <begin position="217"/>
        <end position="235"/>
    </location>
</feature>
<dbReference type="KEGG" id="sgra:EX895_003086"/>
<feature type="transmembrane region" description="Helical" evidence="6">
    <location>
        <begin position="309"/>
        <end position="326"/>
    </location>
</feature>
<evidence type="ECO:0008006" key="9">
    <source>
        <dbReference type="Google" id="ProtNLM"/>
    </source>
</evidence>
<feature type="transmembrane region" description="Helical" evidence="6">
    <location>
        <begin position="184"/>
        <end position="205"/>
    </location>
</feature>
<dbReference type="GO" id="GO:0016020">
    <property type="term" value="C:membrane"/>
    <property type="evidence" value="ECO:0007669"/>
    <property type="project" value="UniProtKB-SubCell"/>
</dbReference>
<feature type="transmembrane region" description="Helical" evidence="6">
    <location>
        <begin position="119"/>
        <end position="140"/>
    </location>
</feature>
<keyword evidence="8" id="KW-1185">Reference proteome</keyword>
<keyword evidence="4 6" id="KW-0472">Membrane</keyword>
<evidence type="ECO:0000313" key="8">
    <source>
        <dbReference type="Proteomes" id="UP000306050"/>
    </source>
</evidence>
<dbReference type="PANTHER" id="PTHR23294">
    <property type="entry name" value="ET TRANSLATION PRODUCT-RELATED"/>
    <property type="match status" value="1"/>
</dbReference>